<evidence type="ECO:0000313" key="2">
    <source>
        <dbReference type="Proteomes" id="UP000189701"/>
    </source>
</evidence>
<reference evidence="3" key="2">
    <citation type="submission" date="2025-08" db="UniProtKB">
        <authorList>
            <consortium name="RefSeq"/>
        </authorList>
    </citation>
    <scope>IDENTIFICATION</scope>
    <source>
        <tissue evidence="3">Leaf</tissue>
    </source>
</reference>
<accession>A0A1U7X1K2</accession>
<feature type="compositionally biased region" description="Basic residues" evidence="1">
    <location>
        <begin position="1"/>
        <end position="18"/>
    </location>
</feature>
<dbReference type="Proteomes" id="UP000189701">
    <property type="component" value="Unplaced"/>
</dbReference>
<feature type="region of interest" description="Disordered" evidence="1">
    <location>
        <begin position="1"/>
        <end position="33"/>
    </location>
</feature>
<sequence>MARQCHVKQGQRHGKARQGKAGQAKANDTDRFDQVGGDLTWAGSFDNERVRLSQWLASCDNDIGAEQCQRQGWAQCQPWHEAAGRNLDQAVHKQQLEKHVPSTWEAVGGCNLF</sequence>
<evidence type="ECO:0000256" key="1">
    <source>
        <dbReference type="SAM" id="MobiDB-lite"/>
    </source>
</evidence>
<gene>
    <name evidence="3" type="primary">LOC104229412</name>
</gene>
<proteinExistence type="predicted"/>
<dbReference type="AlphaFoldDB" id="A0A1U7X1K2"/>
<organism evidence="2 3">
    <name type="scientific">Nicotiana sylvestris</name>
    <name type="common">Wood tobacco</name>
    <name type="synonym">South American tobacco</name>
    <dbReference type="NCBI Taxonomy" id="4096"/>
    <lineage>
        <taxon>Eukaryota</taxon>
        <taxon>Viridiplantae</taxon>
        <taxon>Streptophyta</taxon>
        <taxon>Embryophyta</taxon>
        <taxon>Tracheophyta</taxon>
        <taxon>Spermatophyta</taxon>
        <taxon>Magnoliopsida</taxon>
        <taxon>eudicotyledons</taxon>
        <taxon>Gunneridae</taxon>
        <taxon>Pentapetalae</taxon>
        <taxon>asterids</taxon>
        <taxon>lamiids</taxon>
        <taxon>Solanales</taxon>
        <taxon>Solanaceae</taxon>
        <taxon>Nicotianoideae</taxon>
        <taxon>Nicotianeae</taxon>
        <taxon>Nicotiana</taxon>
    </lineage>
</organism>
<evidence type="ECO:0000313" key="3">
    <source>
        <dbReference type="RefSeq" id="XP_009780360.1"/>
    </source>
</evidence>
<keyword evidence="2" id="KW-1185">Reference proteome</keyword>
<name>A0A1U7X1K2_NICSY</name>
<dbReference type="RefSeq" id="XP_009780360.1">
    <property type="nucleotide sequence ID" value="XM_009782058.1"/>
</dbReference>
<reference evidence="2" key="1">
    <citation type="journal article" date="2013" name="Genome Biol.">
        <title>Reference genomes and transcriptomes of Nicotiana sylvestris and Nicotiana tomentosiformis.</title>
        <authorList>
            <person name="Sierro N."/>
            <person name="Battey J.N."/>
            <person name="Ouadi S."/>
            <person name="Bovet L."/>
            <person name="Goepfert S."/>
            <person name="Bakaher N."/>
            <person name="Peitsch M.C."/>
            <person name="Ivanov N.V."/>
        </authorList>
    </citation>
    <scope>NUCLEOTIDE SEQUENCE [LARGE SCALE GENOMIC DNA]</scope>
</reference>
<protein>
    <submittedName>
        <fullName evidence="3">Uncharacterized protein LOC104229412</fullName>
    </submittedName>
</protein>